<evidence type="ECO:0000313" key="3">
    <source>
        <dbReference type="EMBL" id="SFU91609.1"/>
    </source>
</evidence>
<protein>
    <submittedName>
        <fullName evidence="3">Phosphatidylserine/phosphatidylglycerophosphate/cardiolipin synthase</fullName>
    </submittedName>
</protein>
<dbReference type="GO" id="GO:0030572">
    <property type="term" value="F:phosphatidyltransferase activity"/>
    <property type="evidence" value="ECO:0007669"/>
    <property type="project" value="UniProtKB-ARBA"/>
</dbReference>
<dbReference type="Gene3D" id="3.30.870.10">
    <property type="entry name" value="Endonuclease Chain A"/>
    <property type="match status" value="2"/>
</dbReference>
<dbReference type="InterPro" id="IPR025202">
    <property type="entry name" value="PLD-like_dom"/>
</dbReference>
<dbReference type="PANTHER" id="PTHR21248:SF12">
    <property type="entry name" value="CARDIOLIPIN SYNTHASE C"/>
    <property type="match status" value="1"/>
</dbReference>
<evidence type="ECO:0000313" key="4">
    <source>
        <dbReference type="Proteomes" id="UP000198693"/>
    </source>
</evidence>
<feature type="domain" description="PLD phosphodiesterase" evidence="2">
    <location>
        <begin position="173"/>
        <end position="200"/>
    </location>
</feature>
<dbReference type="AlphaFoldDB" id="A0A1I7K2J4"/>
<dbReference type="Proteomes" id="UP000198693">
    <property type="component" value="Unassembled WGS sequence"/>
</dbReference>
<dbReference type="CDD" id="cd09111">
    <property type="entry name" value="PLDc_ymdC_like_1"/>
    <property type="match status" value="1"/>
</dbReference>
<keyword evidence="1" id="KW-0732">Signal</keyword>
<accession>A0A1I7K2J4</accession>
<dbReference type="OrthoDB" id="9814092at2"/>
<dbReference type="EMBL" id="FPBP01000014">
    <property type="protein sequence ID" value="SFU91609.1"/>
    <property type="molecule type" value="Genomic_DNA"/>
</dbReference>
<dbReference type="Pfam" id="PF13091">
    <property type="entry name" value="PLDc_2"/>
    <property type="match status" value="2"/>
</dbReference>
<dbReference type="PROSITE" id="PS50035">
    <property type="entry name" value="PLD"/>
    <property type="match status" value="2"/>
</dbReference>
<feature type="domain" description="PLD phosphodiesterase" evidence="2">
    <location>
        <begin position="412"/>
        <end position="439"/>
    </location>
</feature>
<dbReference type="RefSeq" id="WP_089797104.1">
    <property type="nucleotide sequence ID" value="NZ_FPBP01000014.1"/>
</dbReference>
<dbReference type="GO" id="GO:0032049">
    <property type="term" value="P:cardiolipin biosynthetic process"/>
    <property type="evidence" value="ECO:0007669"/>
    <property type="project" value="UniProtKB-ARBA"/>
</dbReference>
<feature type="chain" id="PRO_5011625284" evidence="1">
    <location>
        <begin position="28"/>
        <end position="521"/>
    </location>
</feature>
<dbReference type="PROSITE" id="PS51257">
    <property type="entry name" value="PROKAR_LIPOPROTEIN"/>
    <property type="match status" value="1"/>
</dbReference>
<sequence>MILPERSWGLGRALLCCLLALIAGCTAHPVTREHTTALRPAEIEATALGRWTRQASREEGGDSGFALLAEGEDALAVRARLVDEAERRLDIQAYSIDEGQTTRALLRRIFDAAERGVQVRLLLDDLSAVGQNARLAALDSHPQIQVRVFNPVTFGRGHLASWVLAAALDVQRTHRRMHNKLWITDNAAAITGGRNLGDPYFNAGDPRNFADLDLLAVGPVVDALSLSFDLYWNHGLAQPIGRYQRVEAGAWQHLRDELGAGPAERDASRSMPARRRHDGVAAKEALPDVLHWGKGEALWDPPGKIRVPGRPPFGMTLAGALHERVMPLDSRLLIISAYFVPLARGTQLLVELAESGIQIDVITNALSASDMPWVHGDYAARRPELLASGVRLFEMRAEHEDTDDSAGLSGSPMSSLHIKALGFDDDQVFVGSFNVDPRSLWWNTETGVLAESESLAAEFHALAEIGMAPALSYEVGLDGSGNIVWETQIDGERVRLEHEPGSRWQHFSAWLSRVLGLAPWL</sequence>
<dbReference type="SUPFAM" id="SSF56024">
    <property type="entry name" value="Phospholipase D/nuclease"/>
    <property type="match status" value="2"/>
</dbReference>
<dbReference type="InterPro" id="IPR001736">
    <property type="entry name" value="PLipase_D/transphosphatidylase"/>
</dbReference>
<dbReference type="SMART" id="SM00155">
    <property type="entry name" value="PLDc"/>
    <property type="match status" value="2"/>
</dbReference>
<organism evidence="3 4">
    <name type="scientific">Halomonas korlensis</name>
    <dbReference type="NCBI Taxonomy" id="463301"/>
    <lineage>
        <taxon>Bacteria</taxon>
        <taxon>Pseudomonadati</taxon>
        <taxon>Pseudomonadota</taxon>
        <taxon>Gammaproteobacteria</taxon>
        <taxon>Oceanospirillales</taxon>
        <taxon>Halomonadaceae</taxon>
        <taxon>Halomonas</taxon>
    </lineage>
</organism>
<proteinExistence type="predicted"/>
<dbReference type="CDD" id="cd09113">
    <property type="entry name" value="PLDc_ymdC_like_2"/>
    <property type="match status" value="1"/>
</dbReference>
<evidence type="ECO:0000256" key="1">
    <source>
        <dbReference type="SAM" id="SignalP"/>
    </source>
</evidence>
<dbReference type="STRING" id="463301.SAMN04487955_11440"/>
<keyword evidence="4" id="KW-1185">Reference proteome</keyword>
<feature type="signal peptide" evidence="1">
    <location>
        <begin position="1"/>
        <end position="27"/>
    </location>
</feature>
<dbReference type="PANTHER" id="PTHR21248">
    <property type="entry name" value="CARDIOLIPIN SYNTHASE"/>
    <property type="match status" value="1"/>
</dbReference>
<evidence type="ECO:0000259" key="2">
    <source>
        <dbReference type="PROSITE" id="PS50035"/>
    </source>
</evidence>
<name>A0A1I7K2J4_9GAMM</name>
<reference evidence="4" key="1">
    <citation type="submission" date="2016-10" db="EMBL/GenBank/DDBJ databases">
        <authorList>
            <person name="Varghese N."/>
            <person name="Submissions S."/>
        </authorList>
    </citation>
    <scope>NUCLEOTIDE SEQUENCE [LARGE SCALE GENOMIC DNA]</scope>
    <source>
        <strain evidence="4">CGMCC 1.6981</strain>
    </source>
</reference>
<gene>
    <name evidence="3" type="ORF">SAMN04487955_11440</name>
</gene>